<dbReference type="PANTHER" id="PTHR37969:SF1">
    <property type="entry name" value="PROTEIN CBG13105"/>
    <property type="match status" value="1"/>
</dbReference>
<dbReference type="InterPro" id="IPR038412">
    <property type="entry name" value="Pepsin-I3_sf"/>
</dbReference>
<dbReference type="EMBL" id="JBICBT010000369">
    <property type="protein sequence ID" value="KAL3115667.1"/>
    <property type="molecule type" value="Genomic_DNA"/>
</dbReference>
<feature type="domain" description="Pepsin inhibitor-3-like repeated" evidence="9">
    <location>
        <begin position="119"/>
        <end position="191"/>
    </location>
</feature>
<feature type="coiled-coil region" evidence="6">
    <location>
        <begin position="63"/>
        <end position="90"/>
    </location>
</feature>
<keyword evidence="4 8" id="KW-0732">Signal</keyword>
<evidence type="ECO:0000313" key="11">
    <source>
        <dbReference type="Proteomes" id="UP001620626"/>
    </source>
</evidence>
<dbReference type="PANTHER" id="PTHR37969">
    <property type="entry name" value="PROTEIN CBG07421-RELATED"/>
    <property type="match status" value="1"/>
</dbReference>
<evidence type="ECO:0000256" key="2">
    <source>
        <dbReference type="ARBA" id="ARBA00008019"/>
    </source>
</evidence>
<dbReference type="GO" id="GO:0005576">
    <property type="term" value="C:extracellular region"/>
    <property type="evidence" value="ECO:0007669"/>
    <property type="project" value="UniProtKB-SubCell"/>
</dbReference>
<gene>
    <name evidence="10" type="ORF">niasHT_018073</name>
</gene>
<evidence type="ECO:0000256" key="5">
    <source>
        <dbReference type="ARBA" id="ARBA00023157"/>
    </source>
</evidence>
<evidence type="ECO:0000256" key="7">
    <source>
        <dbReference type="SAM" id="MobiDB-lite"/>
    </source>
</evidence>
<feature type="domain" description="Pepsin inhibitor-3-like repeated" evidence="9">
    <location>
        <begin position="26"/>
        <end position="96"/>
    </location>
</feature>
<evidence type="ECO:0000256" key="4">
    <source>
        <dbReference type="ARBA" id="ARBA00022729"/>
    </source>
</evidence>
<dbReference type="Gene3D" id="3.30.1120.50">
    <property type="entry name" value="Pepsin inhibitor-3"/>
    <property type="match status" value="2"/>
</dbReference>
<feature type="chain" id="PRO_5044784243" description="Pepsin inhibitor-3-like repeated domain-containing protein" evidence="8">
    <location>
        <begin position="18"/>
        <end position="247"/>
    </location>
</feature>
<protein>
    <recommendedName>
        <fullName evidence="9">Pepsin inhibitor-3-like repeated domain-containing protein</fullName>
    </recommendedName>
</protein>
<dbReference type="AlphaFoldDB" id="A0ABD2LKA9"/>
<dbReference type="InterPro" id="IPR051901">
    <property type="entry name" value="Protease_Inhibitor_I33"/>
</dbReference>
<keyword evidence="5" id="KW-1015">Disulfide bond</keyword>
<feature type="region of interest" description="Disordered" evidence="7">
    <location>
        <begin position="99"/>
        <end position="126"/>
    </location>
</feature>
<proteinExistence type="inferred from homology"/>
<comment type="subcellular location">
    <subcellularLocation>
        <location evidence="1">Secreted</location>
    </subcellularLocation>
</comment>
<comment type="caution">
    <text evidence="10">The sequence shown here is derived from an EMBL/GenBank/DDBJ whole genome shotgun (WGS) entry which is preliminary data.</text>
</comment>
<evidence type="ECO:0000259" key="9">
    <source>
        <dbReference type="Pfam" id="PF06394"/>
    </source>
</evidence>
<dbReference type="SUPFAM" id="SSF55149">
    <property type="entry name" value="Pepsin inhibitor-3"/>
    <property type="match status" value="1"/>
</dbReference>
<accession>A0ABD2LKA9</accession>
<reference evidence="10 11" key="1">
    <citation type="submission" date="2024-10" db="EMBL/GenBank/DDBJ databases">
        <authorList>
            <person name="Kim D."/>
        </authorList>
    </citation>
    <scope>NUCLEOTIDE SEQUENCE [LARGE SCALE GENOMIC DNA]</scope>
    <source>
        <strain evidence="10">BH-2024</strain>
    </source>
</reference>
<evidence type="ECO:0000256" key="8">
    <source>
        <dbReference type="SAM" id="SignalP"/>
    </source>
</evidence>
<dbReference type="InterPro" id="IPR010480">
    <property type="entry name" value="Pepsin-I3"/>
</dbReference>
<sequence length="247" mass="27217">MHFVLIAFCIVWQLVVANNVEQPANRAKRFTSFGSLSTIGGRVGCVVSKNKLFVNGHFTKDLSEDEQEELKQYQEQLDQFKSEVKTYLEERQKQFRNQVARQGGAEAKEGGAQLKKPEPPKKPSFCSDKATTQYVFDGCSVQGDNVYIGDTFVRKLSPDEQKELAQFDQKFTAYQKAVTAGFRKQVEEMFGQHFGALFGASDLSPSAAEDKQQQAVPSSGAELAPAGAENGTAPEAPKTPSFCTLLV</sequence>
<comment type="similarity">
    <text evidence="2">Belongs to the protease inhibitor I33 family.</text>
</comment>
<organism evidence="10 11">
    <name type="scientific">Heterodera trifolii</name>
    <dbReference type="NCBI Taxonomy" id="157864"/>
    <lineage>
        <taxon>Eukaryota</taxon>
        <taxon>Metazoa</taxon>
        <taxon>Ecdysozoa</taxon>
        <taxon>Nematoda</taxon>
        <taxon>Chromadorea</taxon>
        <taxon>Rhabditida</taxon>
        <taxon>Tylenchina</taxon>
        <taxon>Tylenchomorpha</taxon>
        <taxon>Tylenchoidea</taxon>
        <taxon>Heteroderidae</taxon>
        <taxon>Heteroderinae</taxon>
        <taxon>Heterodera</taxon>
    </lineage>
</organism>
<evidence type="ECO:0000256" key="6">
    <source>
        <dbReference type="SAM" id="Coils"/>
    </source>
</evidence>
<evidence type="ECO:0000256" key="1">
    <source>
        <dbReference type="ARBA" id="ARBA00004613"/>
    </source>
</evidence>
<keyword evidence="6" id="KW-0175">Coiled coil</keyword>
<feature type="compositionally biased region" description="Low complexity" evidence="7">
    <location>
        <begin position="100"/>
        <end position="113"/>
    </location>
</feature>
<keyword evidence="11" id="KW-1185">Reference proteome</keyword>
<evidence type="ECO:0000256" key="3">
    <source>
        <dbReference type="ARBA" id="ARBA00022525"/>
    </source>
</evidence>
<feature type="signal peptide" evidence="8">
    <location>
        <begin position="1"/>
        <end position="17"/>
    </location>
</feature>
<name>A0ABD2LKA9_9BILA</name>
<keyword evidence="3" id="KW-0964">Secreted</keyword>
<evidence type="ECO:0000313" key="10">
    <source>
        <dbReference type="EMBL" id="KAL3115667.1"/>
    </source>
</evidence>
<feature type="region of interest" description="Disordered" evidence="7">
    <location>
        <begin position="205"/>
        <end position="240"/>
    </location>
</feature>
<dbReference type="Pfam" id="PF06394">
    <property type="entry name" value="Pepsin-I3"/>
    <property type="match status" value="2"/>
</dbReference>
<dbReference type="Proteomes" id="UP001620626">
    <property type="component" value="Unassembled WGS sequence"/>
</dbReference>